<evidence type="ECO:0000313" key="1">
    <source>
        <dbReference type="EMBL" id="KKN25516.1"/>
    </source>
</evidence>
<accession>A0A0F9RKL4</accession>
<organism evidence="1">
    <name type="scientific">marine sediment metagenome</name>
    <dbReference type="NCBI Taxonomy" id="412755"/>
    <lineage>
        <taxon>unclassified sequences</taxon>
        <taxon>metagenomes</taxon>
        <taxon>ecological metagenomes</taxon>
    </lineage>
</organism>
<gene>
    <name evidence="1" type="ORF">LCGC14_0884040</name>
</gene>
<proteinExistence type="predicted"/>
<comment type="caution">
    <text evidence="1">The sequence shown here is derived from an EMBL/GenBank/DDBJ whole genome shotgun (WGS) entry which is preliminary data.</text>
</comment>
<protein>
    <submittedName>
        <fullName evidence="1">Uncharacterized protein</fullName>
    </submittedName>
</protein>
<reference evidence="1" key="1">
    <citation type="journal article" date="2015" name="Nature">
        <title>Complex archaea that bridge the gap between prokaryotes and eukaryotes.</title>
        <authorList>
            <person name="Spang A."/>
            <person name="Saw J.H."/>
            <person name="Jorgensen S.L."/>
            <person name="Zaremba-Niedzwiedzka K."/>
            <person name="Martijn J."/>
            <person name="Lind A.E."/>
            <person name="van Eijk R."/>
            <person name="Schleper C."/>
            <person name="Guy L."/>
            <person name="Ettema T.J."/>
        </authorList>
    </citation>
    <scope>NUCLEOTIDE SEQUENCE</scope>
</reference>
<dbReference type="AlphaFoldDB" id="A0A0F9RKL4"/>
<sequence>MGAEQTLRARMDALATQLRAEAGLGVCQEGPNPWALALDHCARQIALILEETPDV</sequence>
<name>A0A0F9RKL4_9ZZZZ</name>
<dbReference type="EMBL" id="LAZR01002796">
    <property type="protein sequence ID" value="KKN25516.1"/>
    <property type="molecule type" value="Genomic_DNA"/>
</dbReference>